<dbReference type="Proteomes" id="UP001295444">
    <property type="component" value="Chromosome 06"/>
</dbReference>
<reference evidence="2" key="1">
    <citation type="submission" date="2022-03" db="EMBL/GenBank/DDBJ databases">
        <authorList>
            <person name="Alioto T."/>
            <person name="Alioto T."/>
            <person name="Gomez Garrido J."/>
        </authorList>
    </citation>
    <scope>NUCLEOTIDE SEQUENCE</scope>
</reference>
<accession>A0AAD1SG90</accession>
<sequence>MAAELRLKITQTKTSRRLDTRYWQTQCPLTPTRYGEKDQKTKRLKTLTGDSSYSISDLLQPQPKPKMAAPPDSPYSSSEEEGLDAPNEIPHTVGHIATLPAEDLQALATKGDIKALMNNILAFNADLDIIRENVPSCTVHPKSLSWGALSNDHYTQ</sequence>
<evidence type="ECO:0000313" key="3">
    <source>
        <dbReference type="Proteomes" id="UP001295444"/>
    </source>
</evidence>
<name>A0AAD1SG90_PELCU</name>
<feature type="compositionally biased region" description="Polar residues" evidence="1">
    <location>
        <begin position="48"/>
        <end position="59"/>
    </location>
</feature>
<feature type="region of interest" description="Disordered" evidence="1">
    <location>
        <begin position="30"/>
        <end position="92"/>
    </location>
</feature>
<evidence type="ECO:0000256" key="1">
    <source>
        <dbReference type="SAM" id="MobiDB-lite"/>
    </source>
</evidence>
<evidence type="ECO:0000313" key="2">
    <source>
        <dbReference type="EMBL" id="CAH2300910.1"/>
    </source>
</evidence>
<keyword evidence="3" id="KW-1185">Reference proteome</keyword>
<protein>
    <submittedName>
        <fullName evidence="2">Uncharacterized protein</fullName>
    </submittedName>
</protein>
<dbReference type="AlphaFoldDB" id="A0AAD1SG90"/>
<dbReference type="EMBL" id="OW240917">
    <property type="protein sequence ID" value="CAH2300910.1"/>
    <property type="molecule type" value="Genomic_DNA"/>
</dbReference>
<gene>
    <name evidence="2" type="ORF">PECUL_23A049433</name>
</gene>
<organism evidence="2 3">
    <name type="scientific">Pelobates cultripes</name>
    <name type="common">Western spadefoot toad</name>
    <dbReference type="NCBI Taxonomy" id="61616"/>
    <lineage>
        <taxon>Eukaryota</taxon>
        <taxon>Metazoa</taxon>
        <taxon>Chordata</taxon>
        <taxon>Craniata</taxon>
        <taxon>Vertebrata</taxon>
        <taxon>Euteleostomi</taxon>
        <taxon>Amphibia</taxon>
        <taxon>Batrachia</taxon>
        <taxon>Anura</taxon>
        <taxon>Pelobatoidea</taxon>
        <taxon>Pelobatidae</taxon>
        <taxon>Pelobates</taxon>
    </lineage>
</organism>
<proteinExistence type="predicted"/>